<sequence length="60" mass="6934">MLVFRGRTFLSAVLVTNTILHLTCFIAYLDSVEDHNSFTQLLINNLPSVWLRTFFIAMTQ</sequence>
<evidence type="ECO:0000313" key="2">
    <source>
        <dbReference type="EMBL" id="OCL09638.1"/>
    </source>
</evidence>
<gene>
    <name evidence="2" type="ORF">AOQ84DRAFT_353936</name>
</gene>
<keyword evidence="1" id="KW-0472">Membrane</keyword>
<feature type="transmembrane region" description="Helical" evidence="1">
    <location>
        <begin position="9"/>
        <end position="29"/>
    </location>
</feature>
<protein>
    <submittedName>
        <fullName evidence="2">Uncharacterized protein</fullName>
    </submittedName>
</protein>
<evidence type="ECO:0000256" key="1">
    <source>
        <dbReference type="SAM" id="Phobius"/>
    </source>
</evidence>
<reference evidence="2 3" key="1">
    <citation type="journal article" date="2016" name="Nat. Commun.">
        <title>Ectomycorrhizal ecology is imprinted in the genome of the dominant symbiotic fungus Cenococcum geophilum.</title>
        <authorList>
            <consortium name="DOE Joint Genome Institute"/>
            <person name="Peter M."/>
            <person name="Kohler A."/>
            <person name="Ohm R.A."/>
            <person name="Kuo A."/>
            <person name="Krutzmann J."/>
            <person name="Morin E."/>
            <person name="Arend M."/>
            <person name="Barry K.W."/>
            <person name="Binder M."/>
            <person name="Choi C."/>
            <person name="Clum A."/>
            <person name="Copeland A."/>
            <person name="Grisel N."/>
            <person name="Haridas S."/>
            <person name="Kipfer T."/>
            <person name="LaButti K."/>
            <person name="Lindquist E."/>
            <person name="Lipzen A."/>
            <person name="Maire R."/>
            <person name="Meier B."/>
            <person name="Mihaltcheva S."/>
            <person name="Molinier V."/>
            <person name="Murat C."/>
            <person name="Poggeler S."/>
            <person name="Quandt C.A."/>
            <person name="Sperisen C."/>
            <person name="Tritt A."/>
            <person name="Tisserant E."/>
            <person name="Crous P.W."/>
            <person name="Henrissat B."/>
            <person name="Nehls U."/>
            <person name="Egli S."/>
            <person name="Spatafora J.W."/>
            <person name="Grigoriev I.V."/>
            <person name="Martin F.M."/>
        </authorList>
    </citation>
    <scope>NUCLEOTIDE SEQUENCE [LARGE SCALE GENOMIC DNA]</scope>
    <source>
        <strain evidence="2 3">CBS 207.34</strain>
    </source>
</reference>
<organism evidence="2 3">
    <name type="scientific">Glonium stellatum</name>
    <dbReference type="NCBI Taxonomy" id="574774"/>
    <lineage>
        <taxon>Eukaryota</taxon>
        <taxon>Fungi</taxon>
        <taxon>Dikarya</taxon>
        <taxon>Ascomycota</taxon>
        <taxon>Pezizomycotina</taxon>
        <taxon>Dothideomycetes</taxon>
        <taxon>Pleosporomycetidae</taxon>
        <taxon>Gloniales</taxon>
        <taxon>Gloniaceae</taxon>
        <taxon>Glonium</taxon>
    </lineage>
</organism>
<keyword evidence="3" id="KW-1185">Reference proteome</keyword>
<accession>A0A8E2F3J3</accession>
<proteinExistence type="predicted"/>
<keyword evidence="1" id="KW-0812">Transmembrane</keyword>
<evidence type="ECO:0000313" key="3">
    <source>
        <dbReference type="Proteomes" id="UP000250140"/>
    </source>
</evidence>
<dbReference type="AlphaFoldDB" id="A0A8E2F3J3"/>
<name>A0A8E2F3J3_9PEZI</name>
<dbReference type="EMBL" id="KV749385">
    <property type="protein sequence ID" value="OCL09638.1"/>
    <property type="molecule type" value="Genomic_DNA"/>
</dbReference>
<dbReference type="Proteomes" id="UP000250140">
    <property type="component" value="Unassembled WGS sequence"/>
</dbReference>
<keyword evidence="1" id="KW-1133">Transmembrane helix</keyword>